<organism evidence="1 3">
    <name type="scientific">Polarella glacialis</name>
    <name type="common">Dinoflagellate</name>
    <dbReference type="NCBI Taxonomy" id="89957"/>
    <lineage>
        <taxon>Eukaryota</taxon>
        <taxon>Sar</taxon>
        <taxon>Alveolata</taxon>
        <taxon>Dinophyceae</taxon>
        <taxon>Suessiales</taxon>
        <taxon>Suessiaceae</taxon>
        <taxon>Polarella</taxon>
    </lineage>
</organism>
<dbReference type="GO" id="GO:0003993">
    <property type="term" value="F:acid phosphatase activity"/>
    <property type="evidence" value="ECO:0007669"/>
    <property type="project" value="InterPro"/>
</dbReference>
<proteinExistence type="predicted"/>
<dbReference type="InterPro" id="IPR008963">
    <property type="entry name" value="Purple_acid_Pase-like_N"/>
</dbReference>
<keyword evidence="3" id="KW-1185">Reference proteome</keyword>
<accession>A0A813HQG2</accession>
<reference evidence="1" key="1">
    <citation type="submission" date="2021-02" db="EMBL/GenBank/DDBJ databases">
        <authorList>
            <person name="Dougan E. K."/>
            <person name="Rhodes N."/>
            <person name="Thang M."/>
            <person name="Chan C."/>
        </authorList>
    </citation>
    <scope>NUCLEOTIDE SEQUENCE</scope>
</reference>
<evidence type="ECO:0000313" key="3">
    <source>
        <dbReference type="Proteomes" id="UP000654075"/>
    </source>
</evidence>
<protein>
    <submittedName>
        <fullName evidence="1">Uncharacterized protein</fullName>
    </submittedName>
</protein>
<sequence>MSPYIHSAVLTGLEPRKDYVYKPAGAPLREFNFQMFPKKGDANQLQPFKISVWAEFGVTDISLSVMLSLKDQAPELTQSWHILSMLMATATFGTVSVVSWSRCCPPSPCLECRVTMRWRLA</sequence>
<evidence type="ECO:0000313" key="1">
    <source>
        <dbReference type="EMBL" id="CAE8640413.1"/>
    </source>
</evidence>
<dbReference type="GO" id="GO:0046872">
    <property type="term" value="F:metal ion binding"/>
    <property type="evidence" value="ECO:0007669"/>
    <property type="project" value="InterPro"/>
</dbReference>
<name>A0A813HQG2_POLGL</name>
<dbReference type="SUPFAM" id="SSF49363">
    <property type="entry name" value="Purple acid phosphatase, N-terminal domain"/>
    <property type="match status" value="1"/>
</dbReference>
<gene>
    <name evidence="1" type="ORF">PGLA1383_LOCUS55287</name>
    <name evidence="2" type="ORF">PGLA2088_LOCUS14721</name>
</gene>
<dbReference type="AlphaFoldDB" id="A0A813HQG2"/>
<dbReference type="EMBL" id="CAJNNV010032587">
    <property type="protein sequence ID" value="CAE8640413.1"/>
    <property type="molecule type" value="Genomic_DNA"/>
</dbReference>
<dbReference type="Proteomes" id="UP000654075">
    <property type="component" value="Unassembled WGS sequence"/>
</dbReference>
<dbReference type="Proteomes" id="UP000626109">
    <property type="component" value="Unassembled WGS sequence"/>
</dbReference>
<comment type="caution">
    <text evidence="1">The sequence shown here is derived from an EMBL/GenBank/DDBJ whole genome shotgun (WGS) entry which is preliminary data.</text>
</comment>
<dbReference type="EMBL" id="CAJNNW010017961">
    <property type="protein sequence ID" value="CAE8662092.1"/>
    <property type="molecule type" value="Genomic_DNA"/>
</dbReference>
<evidence type="ECO:0000313" key="2">
    <source>
        <dbReference type="EMBL" id="CAE8662092.1"/>
    </source>
</evidence>